<organism evidence="3 4">
    <name type="scientific">Agreia pratensis</name>
    <dbReference type="NCBI Taxonomy" id="150121"/>
    <lineage>
        <taxon>Bacteria</taxon>
        <taxon>Bacillati</taxon>
        <taxon>Actinomycetota</taxon>
        <taxon>Actinomycetes</taxon>
        <taxon>Micrococcales</taxon>
        <taxon>Microbacteriaceae</taxon>
        <taxon>Agreia</taxon>
    </lineage>
</organism>
<dbReference type="InterPro" id="IPR011089">
    <property type="entry name" value="GmrSD_C"/>
</dbReference>
<dbReference type="PANTHER" id="PTHR35149:SF1">
    <property type="entry name" value="DUF5655 DOMAIN-CONTAINING PROTEIN"/>
    <property type="match status" value="1"/>
</dbReference>
<dbReference type="STRING" id="150121.SAMN06296010_1212"/>
<reference evidence="4" key="1">
    <citation type="submission" date="2017-04" db="EMBL/GenBank/DDBJ databases">
        <authorList>
            <person name="Varghese N."/>
            <person name="Submissions S."/>
        </authorList>
    </citation>
    <scope>NUCLEOTIDE SEQUENCE [LARGE SCALE GENOMIC DNA]</scope>
    <source>
        <strain evidence="4">VKM Ac-2510</strain>
    </source>
</reference>
<dbReference type="Pfam" id="PF07510">
    <property type="entry name" value="GmrSD_C"/>
    <property type="match status" value="1"/>
</dbReference>
<dbReference type="EMBL" id="FXAY01000002">
    <property type="protein sequence ID" value="SMG24964.1"/>
    <property type="molecule type" value="Genomic_DNA"/>
</dbReference>
<dbReference type="PANTHER" id="PTHR35149">
    <property type="entry name" value="SLL5132 PROTEIN"/>
    <property type="match status" value="1"/>
</dbReference>
<evidence type="ECO:0000313" key="4">
    <source>
        <dbReference type="Proteomes" id="UP000193244"/>
    </source>
</evidence>
<accession>A0A1X7JBT5</accession>
<dbReference type="OrthoDB" id="9798761at2"/>
<sequence>MLTQVTSPQQVFFNPQRLIVPLFQRPYVWSKEQQWEPLWNDITRLVETIEAGDGQATHFLGAVVLQGQPTALGGLPQYTVIDGQQRLTTLQILLDALHGQLESRGLSGLAGQVETLVENPEAFRLGPDDRFKVWPTNRDREVFAAAMSASTPVGYTTLPPGRLAEAHEYFSTSIAEWLDENPEDTLTRAATLVPTITTRLQIVSIQLLATEDAQEIFETLNARGTPLTAADLIKNFVFQRFEGDEVETERAYQKYWSDFETPFWEAEVTAGRIRYARSALFLTQWLTARTLRDVPAREVFAQFKRYVAASENDVLTLLKELRAAADRYRLFTERAATRDGSLSRLDLFVYRMSTLDSEVAKPLLIWLGEPEQANIEPEEQTRLLAILESWFVRRALVRAQSKGNNRLLVDLLVALTKRGVDVSIGDAAEGFLAAQASGTGYWPGDAELRREIMELKAYKRLRKGRLRMVLEAIEDRYRGFQDERTFSVSPVPRGICTIEHIMPQEWRANWNASPEQANEEDRDSSIHLLGNLTLVTQSLNARLSNAAWVGDNGKRAALIRHDTLLLTRDVVHEHPYAWTESDIRDRTDDMIEAIASIWPVPDGHRGSSDAAVERAQYRTEVVDLVRAGAVTAGSTLYAKPAAHRGKTAIVNSDGTLLMDGVTYATLSGAARFLQGGGAIAGWQFWCVDPHYTRTMADVRSATAAGPSWDSL</sequence>
<evidence type="ECO:0000313" key="3">
    <source>
        <dbReference type="EMBL" id="SMG24964.1"/>
    </source>
</evidence>
<dbReference type="AlphaFoldDB" id="A0A1X7JBT5"/>
<evidence type="ECO:0008006" key="5">
    <source>
        <dbReference type="Google" id="ProtNLM"/>
    </source>
</evidence>
<dbReference type="InterPro" id="IPR004919">
    <property type="entry name" value="GmrSD_N"/>
</dbReference>
<gene>
    <name evidence="3" type="ORF">SAMN06296010_1212</name>
</gene>
<dbReference type="Pfam" id="PF03235">
    <property type="entry name" value="GmrSD_N"/>
    <property type="match status" value="1"/>
</dbReference>
<feature type="domain" description="GmrSD restriction endonucleases C-terminal" evidence="2">
    <location>
        <begin position="442"/>
        <end position="592"/>
    </location>
</feature>
<keyword evidence="4" id="KW-1185">Reference proteome</keyword>
<proteinExistence type="predicted"/>
<protein>
    <recommendedName>
        <fullName evidence="5">DUF262 domain-containing protein</fullName>
    </recommendedName>
</protein>
<evidence type="ECO:0000259" key="2">
    <source>
        <dbReference type="Pfam" id="PF07510"/>
    </source>
</evidence>
<dbReference type="Proteomes" id="UP000193244">
    <property type="component" value="Unassembled WGS sequence"/>
</dbReference>
<feature type="domain" description="GmrSD restriction endonucleases N-terminal" evidence="1">
    <location>
        <begin position="13"/>
        <end position="238"/>
    </location>
</feature>
<name>A0A1X7JBT5_9MICO</name>
<evidence type="ECO:0000259" key="1">
    <source>
        <dbReference type="Pfam" id="PF03235"/>
    </source>
</evidence>
<dbReference type="RefSeq" id="WP_085484050.1">
    <property type="nucleotide sequence ID" value="NZ_FXAY01000002.1"/>
</dbReference>